<sequence length="296" mass="29256">MVRRSAPAAASTRAPGWLWGPAVGARVLASSGSAAYLLPVGMPPGMPPGAPAGPPAGSPTADVLALVSPDALRLPGAVLVPGPGDLAALRLAVGATVAVGEGRVQGSGAQLQVRRSWLPRPVPSGSWPAAPEVVTALDGLALRPGRADLGPLAAEALHDPVPGVAALVGLGPGLTPSGDDVLCGMLLVLGAAGHPDRAALADAVRGSLHRTTALSATLLRDALDGYAVPPVRDLLAAAQHGPGPGDGGAGLTVLARAVTRIGHSSGSDLLVGVRTALEHLLATSVHTRPDPVPRED</sequence>
<dbReference type="KEGG" id="orn:DV701_12670"/>
<protein>
    <submittedName>
        <fullName evidence="1">DUF2877 domain-containing protein</fullName>
    </submittedName>
</protein>
<dbReference type="OrthoDB" id="4871333at2"/>
<organism evidence="1 2">
    <name type="scientific">Ornithinimicrobium avium</name>
    <dbReference type="NCBI Taxonomy" id="2283195"/>
    <lineage>
        <taxon>Bacteria</taxon>
        <taxon>Bacillati</taxon>
        <taxon>Actinomycetota</taxon>
        <taxon>Actinomycetes</taxon>
        <taxon>Micrococcales</taxon>
        <taxon>Ornithinimicrobiaceae</taxon>
        <taxon>Ornithinimicrobium</taxon>
    </lineage>
</organism>
<accession>A0A345NP95</accession>
<evidence type="ECO:0000313" key="2">
    <source>
        <dbReference type="Proteomes" id="UP000253790"/>
    </source>
</evidence>
<dbReference type="Proteomes" id="UP000253790">
    <property type="component" value="Chromosome"/>
</dbReference>
<gene>
    <name evidence="1" type="ORF">DV701_12670</name>
</gene>
<name>A0A345NP95_9MICO</name>
<dbReference type="AlphaFoldDB" id="A0A345NP95"/>
<keyword evidence="2" id="KW-1185">Reference proteome</keyword>
<reference evidence="1 2" key="1">
    <citation type="submission" date="2018-07" db="EMBL/GenBank/DDBJ databases">
        <title>Complete genome sequencing of Ornithinimicrobium sp. AMA3305.</title>
        <authorList>
            <person name="Bae J.-W."/>
        </authorList>
    </citation>
    <scope>NUCLEOTIDE SEQUENCE [LARGE SCALE GENOMIC DNA]</scope>
    <source>
        <strain evidence="1 2">AMA3305</strain>
    </source>
</reference>
<dbReference type="EMBL" id="CP031229">
    <property type="protein sequence ID" value="AXH96853.1"/>
    <property type="molecule type" value="Genomic_DNA"/>
</dbReference>
<dbReference type="InterPro" id="IPR021530">
    <property type="entry name" value="AllH-like"/>
</dbReference>
<proteinExistence type="predicted"/>
<dbReference type="Pfam" id="PF11392">
    <property type="entry name" value="AllH"/>
    <property type="match status" value="1"/>
</dbReference>
<evidence type="ECO:0000313" key="1">
    <source>
        <dbReference type="EMBL" id="AXH96853.1"/>
    </source>
</evidence>